<dbReference type="SUPFAM" id="SSF54862">
    <property type="entry name" value="4Fe-4S ferredoxins"/>
    <property type="match status" value="1"/>
</dbReference>
<evidence type="ECO:0000313" key="5">
    <source>
        <dbReference type="EMBL" id="HDQ99363.1"/>
    </source>
</evidence>
<gene>
    <name evidence="5" type="ORF">ENN51_03645</name>
</gene>
<dbReference type="PROSITE" id="PS51379">
    <property type="entry name" value="4FE4S_FER_2"/>
    <property type="match status" value="2"/>
</dbReference>
<dbReference type="GO" id="GO:0046872">
    <property type="term" value="F:metal ion binding"/>
    <property type="evidence" value="ECO:0007669"/>
    <property type="project" value="UniProtKB-KW"/>
</dbReference>
<dbReference type="PANTHER" id="PTHR43122:SF2">
    <property type="entry name" value="FERREDOXIN SUBUNIT OF PYRUVATE:FLAVODOXIN OXIDOREDUCTASE"/>
    <property type="match status" value="1"/>
</dbReference>
<keyword evidence="1" id="KW-0479">Metal-binding</keyword>
<feature type="domain" description="4Fe-4S ferredoxin-type" evidence="4">
    <location>
        <begin position="6"/>
        <end position="35"/>
    </location>
</feature>
<feature type="domain" description="4Fe-4S ferredoxin-type" evidence="4">
    <location>
        <begin position="43"/>
        <end position="72"/>
    </location>
</feature>
<dbReference type="Proteomes" id="UP000885672">
    <property type="component" value="Unassembled WGS sequence"/>
</dbReference>
<dbReference type="Pfam" id="PF12838">
    <property type="entry name" value="Fer4_7"/>
    <property type="match status" value="1"/>
</dbReference>
<evidence type="ECO:0000256" key="3">
    <source>
        <dbReference type="ARBA" id="ARBA00023014"/>
    </source>
</evidence>
<comment type="caution">
    <text evidence="5">The sequence shown here is derived from an EMBL/GenBank/DDBJ whole genome shotgun (WGS) entry which is preliminary data.</text>
</comment>
<dbReference type="Gene3D" id="3.30.70.20">
    <property type="match status" value="1"/>
</dbReference>
<evidence type="ECO:0000256" key="1">
    <source>
        <dbReference type="ARBA" id="ARBA00022723"/>
    </source>
</evidence>
<sequence>MAKKTAVVTIERNRCKGCELCVNACPKQVLAMSKEINDKGYFYAEVVNQPACIACKFCGMTCPDAAIEIAVEE</sequence>
<dbReference type="InterPro" id="IPR017896">
    <property type="entry name" value="4Fe4S_Fe-S-bd"/>
</dbReference>
<name>A0A7V0T5L1_UNCW3</name>
<accession>A0A7V0T5L1</accession>
<proteinExistence type="predicted"/>
<evidence type="ECO:0000259" key="4">
    <source>
        <dbReference type="PROSITE" id="PS51379"/>
    </source>
</evidence>
<evidence type="ECO:0000256" key="2">
    <source>
        <dbReference type="ARBA" id="ARBA00023004"/>
    </source>
</evidence>
<dbReference type="InterPro" id="IPR017900">
    <property type="entry name" value="4Fe4S_Fe_S_CS"/>
</dbReference>
<protein>
    <submittedName>
        <fullName evidence="5">4Fe-4S dicluster domain-containing protein</fullName>
    </submittedName>
</protein>
<dbReference type="GO" id="GO:0051536">
    <property type="term" value="F:iron-sulfur cluster binding"/>
    <property type="evidence" value="ECO:0007669"/>
    <property type="project" value="UniProtKB-KW"/>
</dbReference>
<reference evidence="5" key="1">
    <citation type="journal article" date="2020" name="mSystems">
        <title>Genome- and Community-Level Interaction Insights into Carbon Utilization and Element Cycling Functions of Hydrothermarchaeota in Hydrothermal Sediment.</title>
        <authorList>
            <person name="Zhou Z."/>
            <person name="Liu Y."/>
            <person name="Xu W."/>
            <person name="Pan J."/>
            <person name="Luo Z.H."/>
            <person name="Li M."/>
        </authorList>
    </citation>
    <scope>NUCLEOTIDE SEQUENCE [LARGE SCALE GENOMIC DNA]</scope>
    <source>
        <strain evidence="5">SpSt-1182</strain>
    </source>
</reference>
<organism evidence="5">
    <name type="scientific">candidate division WOR-3 bacterium</name>
    <dbReference type="NCBI Taxonomy" id="2052148"/>
    <lineage>
        <taxon>Bacteria</taxon>
        <taxon>Bacteria division WOR-3</taxon>
    </lineage>
</organism>
<dbReference type="AlphaFoldDB" id="A0A7V0T5L1"/>
<keyword evidence="2" id="KW-0408">Iron</keyword>
<dbReference type="EMBL" id="DSBX01000139">
    <property type="protein sequence ID" value="HDQ99363.1"/>
    <property type="molecule type" value="Genomic_DNA"/>
</dbReference>
<dbReference type="PANTHER" id="PTHR43122">
    <property type="entry name" value="FERREDOXIN SUBUNIT OF PYRUVATE:FLAVODOXIN OXIDOREDUCTASE-RELATED"/>
    <property type="match status" value="1"/>
</dbReference>
<dbReference type="PROSITE" id="PS00198">
    <property type="entry name" value="4FE4S_FER_1"/>
    <property type="match status" value="2"/>
</dbReference>
<keyword evidence="3" id="KW-0411">Iron-sulfur</keyword>